<evidence type="ECO:0000259" key="1">
    <source>
        <dbReference type="Pfam" id="PF16640"/>
    </source>
</evidence>
<dbReference type="Proteomes" id="UP001595914">
    <property type="component" value="Unassembled WGS sequence"/>
</dbReference>
<feature type="domain" description="Bacterial Ig-like" evidence="1">
    <location>
        <begin position="8"/>
        <end position="91"/>
    </location>
</feature>
<evidence type="ECO:0000313" key="2">
    <source>
        <dbReference type="EMBL" id="MFC4605416.1"/>
    </source>
</evidence>
<organism evidence="2 3">
    <name type="scientific">Rhodococcus kronopolitis</name>
    <dbReference type="NCBI Taxonomy" id="1460226"/>
    <lineage>
        <taxon>Bacteria</taxon>
        <taxon>Bacillati</taxon>
        <taxon>Actinomycetota</taxon>
        <taxon>Actinomycetes</taxon>
        <taxon>Mycobacteriales</taxon>
        <taxon>Nocardiaceae</taxon>
        <taxon>Rhodococcus</taxon>
    </lineage>
</organism>
<feature type="domain" description="Bacterial Ig-like" evidence="1">
    <location>
        <begin position="307"/>
        <end position="388"/>
    </location>
</feature>
<gene>
    <name evidence="2" type="ORF">ACFO6S_17080</name>
</gene>
<dbReference type="InterPro" id="IPR032109">
    <property type="entry name" value="Big_3_5"/>
</dbReference>
<feature type="non-terminal residue" evidence="2">
    <location>
        <position position="1"/>
    </location>
</feature>
<proteinExistence type="predicted"/>
<feature type="domain" description="Bacterial Ig-like" evidence="1">
    <location>
        <begin position="202"/>
        <end position="292"/>
    </location>
</feature>
<dbReference type="RefSeq" id="WP_378419010.1">
    <property type="nucleotide sequence ID" value="NZ_JBHSFO010000012.1"/>
</dbReference>
<feature type="domain" description="Bacterial Ig-like" evidence="1">
    <location>
        <begin position="105"/>
        <end position="188"/>
    </location>
</feature>
<protein>
    <submittedName>
        <fullName evidence="2">Ig-like domain-containing protein</fullName>
    </submittedName>
</protein>
<dbReference type="Pfam" id="PF16640">
    <property type="entry name" value="Big_3_5"/>
    <property type="match status" value="4"/>
</dbReference>
<keyword evidence="3" id="KW-1185">Reference proteome</keyword>
<sequence length="409" mass="39501">VATTTVVTGPASAVAGADVTLNVQVSPVPAGGTVQFKDGAADLGQAVTLDAAGKGSITQQFAAGDRQITAVFSGAGEFLTSTSAAHTVAVAPPAPVDVVTTTVVTGPATAVAGADVTLAAQVSPTPSGGTVQFKDGTTNLGGPVAVDAAGKASITQKFVAGNRQITAVFSGAGEFLTSTSAAHALSVTPPAPVGEVTTTSVTGPATATTGGPVDLRAKVTVGSNGAPIASGGTITFKDGGTVIGKTTNAIGGQAQLSHTFKTGGAHSVTAEFSGITGTFLASVSQPLAVEVAVTPVEDVVTTTVLKVPAAATTGVAVNLIATVSPSPVGGTVQFKDGENNIGTPLALVNGKATRSYAFPTAGDHQISAVYSGAAGYLTSSTEVTTVPVVDAPVEEDGAGGSLGTLFGSS</sequence>
<comment type="caution">
    <text evidence="2">The sequence shown here is derived from an EMBL/GenBank/DDBJ whole genome shotgun (WGS) entry which is preliminary data.</text>
</comment>
<dbReference type="InterPro" id="IPR013783">
    <property type="entry name" value="Ig-like_fold"/>
</dbReference>
<name>A0ABV9FXZ5_9NOCA</name>
<evidence type="ECO:0000313" key="3">
    <source>
        <dbReference type="Proteomes" id="UP001595914"/>
    </source>
</evidence>
<dbReference type="EMBL" id="JBHSFO010000012">
    <property type="protein sequence ID" value="MFC4605416.1"/>
    <property type="molecule type" value="Genomic_DNA"/>
</dbReference>
<dbReference type="Gene3D" id="2.60.40.10">
    <property type="entry name" value="Immunoglobulins"/>
    <property type="match status" value="4"/>
</dbReference>
<accession>A0ABV9FXZ5</accession>
<reference evidence="3" key="1">
    <citation type="journal article" date="2019" name="Int. J. Syst. Evol. Microbiol.">
        <title>The Global Catalogue of Microorganisms (GCM) 10K type strain sequencing project: providing services to taxonomists for standard genome sequencing and annotation.</title>
        <authorList>
            <consortium name="The Broad Institute Genomics Platform"/>
            <consortium name="The Broad Institute Genome Sequencing Center for Infectious Disease"/>
            <person name="Wu L."/>
            <person name="Ma J."/>
        </authorList>
    </citation>
    <scope>NUCLEOTIDE SEQUENCE [LARGE SCALE GENOMIC DNA]</scope>
    <source>
        <strain evidence="3">CCUG 54520</strain>
    </source>
</reference>